<keyword evidence="3" id="KW-1185">Reference proteome</keyword>
<sequence>MKKSSPQSSLVSSDGSEVKSQTDVSEINKKNDPPRVIGEKRFTLPLDINNYESFIDHNCTLDQEGYPLYPNGNTVFVRLPGQKITNFGTVGFSKTIRVDYRRQQKWKVTRVYCLGALVCDVATCKWAGPPPTGKGKIEEYLELNSNCEGSAGQCLVKVYHQACTTAFCHINLNQETDWGILRHVGHHNHPWPESKKPDALSKGLLMYEVMKNPGAGAFKLKLGKPNASKEPFESVTKIHGLFVNSDCLAYYRRLMLADLGIVPDKHGAGVGDKFINNMFHWNKRGLLIISSSFMEESKHFTFQTKWMAERLVSCKMDNSVYQGGLLSDVTYRFRGFGASAKTITRYTLQPSSANSWFRPLPELNARP</sequence>
<gene>
    <name evidence="2" type="ORF">PCANC_05683</name>
</gene>
<evidence type="ECO:0000313" key="3">
    <source>
        <dbReference type="Proteomes" id="UP000235388"/>
    </source>
</evidence>
<reference evidence="2 3" key="1">
    <citation type="submission" date="2017-11" db="EMBL/GenBank/DDBJ databases">
        <title>De novo assembly and phasing of dikaryotic genomes from two isolates of Puccinia coronata f. sp. avenae, the causal agent of oat crown rust.</title>
        <authorList>
            <person name="Miller M.E."/>
            <person name="Zhang Y."/>
            <person name="Omidvar V."/>
            <person name="Sperschneider J."/>
            <person name="Schwessinger B."/>
            <person name="Raley C."/>
            <person name="Palmer J.M."/>
            <person name="Garnica D."/>
            <person name="Upadhyaya N."/>
            <person name="Rathjen J."/>
            <person name="Taylor J.M."/>
            <person name="Park R.F."/>
            <person name="Dodds P.N."/>
            <person name="Hirsch C.D."/>
            <person name="Kianian S.F."/>
            <person name="Figueroa M."/>
        </authorList>
    </citation>
    <scope>NUCLEOTIDE SEQUENCE [LARGE SCALE GENOMIC DNA]</scope>
    <source>
        <strain evidence="2">12NC29</strain>
    </source>
</reference>
<name>A0A2N5VXX9_9BASI</name>
<dbReference type="AlphaFoldDB" id="A0A2N5VXX9"/>
<organism evidence="2 3">
    <name type="scientific">Puccinia coronata f. sp. avenae</name>
    <dbReference type="NCBI Taxonomy" id="200324"/>
    <lineage>
        <taxon>Eukaryota</taxon>
        <taxon>Fungi</taxon>
        <taxon>Dikarya</taxon>
        <taxon>Basidiomycota</taxon>
        <taxon>Pucciniomycotina</taxon>
        <taxon>Pucciniomycetes</taxon>
        <taxon>Pucciniales</taxon>
        <taxon>Pucciniaceae</taxon>
        <taxon>Puccinia</taxon>
    </lineage>
</organism>
<evidence type="ECO:0000256" key="1">
    <source>
        <dbReference type="SAM" id="MobiDB-lite"/>
    </source>
</evidence>
<feature type="region of interest" description="Disordered" evidence="1">
    <location>
        <begin position="1"/>
        <end position="32"/>
    </location>
</feature>
<feature type="compositionally biased region" description="Low complexity" evidence="1">
    <location>
        <begin position="1"/>
        <end position="15"/>
    </location>
</feature>
<dbReference type="Proteomes" id="UP000235388">
    <property type="component" value="Unassembled WGS sequence"/>
</dbReference>
<dbReference type="EMBL" id="PGCJ01000040">
    <property type="protein sequence ID" value="PLW54851.1"/>
    <property type="molecule type" value="Genomic_DNA"/>
</dbReference>
<dbReference type="OrthoDB" id="2506673at2759"/>
<proteinExistence type="predicted"/>
<protein>
    <submittedName>
        <fullName evidence="2">Uncharacterized protein</fullName>
    </submittedName>
</protein>
<comment type="caution">
    <text evidence="2">The sequence shown here is derived from an EMBL/GenBank/DDBJ whole genome shotgun (WGS) entry which is preliminary data.</text>
</comment>
<evidence type="ECO:0000313" key="2">
    <source>
        <dbReference type="EMBL" id="PLW54851.1"/>
    </source>
</evidence>
<accession>A0A2N5VXX9</accession>